<keyword evidence="2" id="KW-1133">Transmembrane helix</keyword>
<dbReference type="AlphaFoldDB" id="A0A142V821"/>
<proteinExistence type="predicted"/>
<reference evidence="3 4" key="1">
    <citation type="submission" date="2015-03" db="EMBL/GenBank/DDBJ databases">
        <title>Genomic characterization of Dehalococcoides mccartyi strain 11a5, an unusal plasmid-containing chloroethene dechlorinator.</title>
        <authorList>
            <person name="Zhao S."/>
            <person name="Ding C."/>
            <person name="He J."/>
        </authorList>
    </citation>
    <scope>NUCLEOTIDE SEQUENCE [LARGE SCALE GENOMIC DNA]</scope>
    <source>
        <strain evidence="3 4">11a5</strain>
    </source>
</reference>
<name>A0A142V821_9CHLR</name>
<gene>
    <name evidence="3" type="ORF">Dm11a5_0145</name>
</gene>
<sequence length="109" mass="11297">MERLVIALIALLGGLVAALVGWLDSKEAFDARKFGGSAVRSLIAGIVFAVGYHLSGAVSTLDLFYAFLGGAGVDVLGNRIAGKLGNGSFPLSQNTESTTQDDPQEPKES</sequence>
<evidence type="ECO:0000313" key="4">
    <source>
        <dbReference type="Proteomes" id="UP000076394"/>
    </source>
</evidence>
<feature type="compositionally biased region" description="Polar residues" evidence="1">
    <location>
        <begin position="89"/>
        <end position="101"/>
    </location>
</feature>
<dbReference type="PATRIC" id="fig|61435.8.peg.144"/>
<feature type="transmembrane region" description="Helical" evidence="2">
    <location>
        <begin position="42"/>
        <end position="68"/>
    </location>
</feature>
<accession>A0A142V821</accession>
<organism evidence="3 4">
    <name type="scientific">Dehalococcoides mccartyi</name>
    <dbReference type="NCBI Taxonomy" id="61435"/>
    <lineage>
        <taxon>Bacteria</taxon>
        <taxon>Bacillati</taxon>
        <taxon>Chloroflexota</taxon>
        <taxon>Dehalococcoidia</taxon>
        <taxon>Dehalococcoidales</taxon>
        <taxon>Dehalococcoidaceae</taxon>
        <taxon>Dehalococcoides</taxon>
    </lineage>
</organism>
<evidence type="ECO:0000256" key="2">
    <source>
        <dbReference type="SAM" id="Phobius"/>
    </source>
</evidence>
<dbReference type="RefSeq" id="WP_034376857.1">
    <property type="nucleotide sequence ID" value="NZ_CP011127.1"/>
</dbReference>
<protein>
    <recommendedName>
        <fullName evidence="5">Holin</fullName>
    </recommendedName>
</protein>
<keyword evidence="2" id="KW-0472">Membrane</keyword>
<evidence type="ECO:0008006" key="5">
    <source>
        <dbReference type="Google" id="ProtNLM"/>
    </source>
</evidence>
<feature type="region of interest" description="Disordered" evidence="1">
    <location>
        <begin position="85"/>
        <end position="109"/>
    </location>
</feature>
<evidence type="ECO:0000256" key="1">
    <source>
        <dbReference type="SAM" id="MobiDB-lite"/>
    </source>
</evidence>
<evidence type="ECO:0000313" key="3">
    <source>
        <dbReference type="EMBL" id="AMU85976.1"/>
    </source>
</evidence>
<dbReference type="Proteomes" id="UP000076394">
    <property type="component" value="Chromosome"/>
</dbReference>
<keyword evidence="2" id="KW-0812">Transmembrane</keyword>
<dbReference type="OrthoDB" id="166451at2"/>
<dbReference type="EMBL" id="CP011127">
    <property type="protein sequence ID" value="AMU85976.1"/>
    <property type="molecule type" value="Genomic_DNA"/>
</dbReference>